<dbReference type="Pfam" id="PF01584">
    <property type="entry name" value="CheW"/>
    <property type="match status" value="1"/>
</dbReference>
<evidence type="ECO:0000256" key="1">
    <source>
        <dbReference type="SAM" id="MobiDB-lite"/>
    </source>
</evidence>
<evidence type="ECO:0000313" key="3">
    <source>
        <dbReference type="EMBL" id="OWQ83076.1"/>
    </source>
</evidence>
<feature type="compositionally biased region" description="Polar residues" evidence="1">
    <location>
        <begin position="378"/>
        <end position="387"/>
    </location>
</feature>
<organism evidence="3 4">
    <name type="scientific">Roseateles aquatilis</name>
    <dbReference type="NCBI Taxonomy" id="431061"/>
    <lineage>
        <taxon>Bacteria</taxon>
        <taxon>Pseudomonadati</taxon>
        <taxon>Pseudomonadota</taxon>
        <taxon>Betaproteobacteria</taxon>
        <taxon>Burkholderiales</taxon>
        <taxon>Sphaerotilaceae</taxon>
        <taxon>Roseateles</taxon>
    </lineage>
</organism>
<dbReference type="GO" id="GO:0006935">
    <property type="term" value="P:chemotaxis"/>
    <property type="evidence" value="ECO:0007669"/>
    <property type="project" value="InterPro"/>
</dbReference>
<dbReference type="Gene3D" id="2.30.30.40">
    <property type="entry name" value="SH3 Domains"/>
    <property type="match status" value="1"/>
</dbReference>
<feature type="compositionally biased region" description="Gly residues" evidence="1">
    <location>
        <begin position="392"/>
        <end position="409"/>
    </location>
</feature>
<dbReference type="PROSITE" id="PS50851">
    <property type="entry name" value="CHEW"/>
    <property type="match status" value="1"/>
</dbReference>
<dbReference type="EMBL" id="NIOF01000025">
    <property type="protein sequence ID" value="OWQ83076.1"/>
    <property type="molecule type" value="Genomic_DNA"/>
</dbReference>
<feature type="domain" description="CheW-like" evidence="2">
    <location>
        <begin position="726"/>
        <end position="865"/>
    </location>
</feature>
<comment type="caution">
    <text evidence="3">The sequence shown here is derived from an EMBL/GenBank/DDBJ whole genome shotgun (WGS) entry which is preliminary data.</text>
</comment>
<name>A0A246ISB7_9BURK</name>
<dbReference type="SUPFAM" id="SSF50341">
    <property type="entry name" value="CheW-like"/>
    <property type="match status" value="1"/>
</dbReference>
<sequence length="876" mass="93113">MTKVWRKGLPFSVEVAPLLASMPLLDEYREPLVRLQGAWDSLALLGQMSGAATDMADTRTAFEALTGRLLDSLARRQLRNAVQQLQGRSQVAIDILVRNLFERTADVGFLAGDGPLRALLQADADGTADLAQAQALRQRFAAYVAKYSVYDQVVLLAADGRRLAALDETRCAPVVDDVRLREAFEPGRAFVEAHGPTALLGGASGLIYAAAVTALDASSSDKAGAPGLLCLSFKLEDELLGLFRALCAGVRRSVLVLKDAEGRVLLTSDPWQIPLGAPLSDAGEGQGWRLDFAGRDYLSCNAAAGGYEGYFGPGWTAQMLQPLQHAFADAPPEQADTRARHVDTRELFDDELRSIPEEARRIQRELSRSLWNGKLKSRTQSPSQSPAVATRGTGGGGNGSNGDGAGGNGSSSGFAVTLLNEVERTGQQLRQVFERAIAQLENGALGAVFDGAGFQAELAISIVNRNLYERANDCRWWALDARLQRALADGDATAATDVLSRIHALYTVYSLLLVFDNTGRVVAVSDPAQVHHVGRHLQGEWVGGALGLRDAGEYVVSAHQPCGLYGEDGHAPCLVYAAGVPDPDGAGLVGGIAIVFDGEPQFRSMLRAALPAQAGAVALLVTRAGEVVASSDARWSPGDRAPMGLVDLPSLPADRHVTGELDLEGRVQAFGLAMSGGYREYRRLTPPDPTDLAALVLVPLGPRLEVGGDDAAQVAFAPLPPIGAQVLDVASFLVDQQWLGLPAVQVLAALEHQRITAWPQAPVAVRGMLGFEGRMLPVLDLGELLFHQPCGDDAALLVCQTRAGQRMVVAVQQLGQVFVAGAEQLQPSPTRPGWAAQAQVHLLKGKGPQMLTLLDGDDLWRLVSGVAEQTPALPLD</sequence>
<gene>
    <name evidence="3" type="ORF">CDN99_27285</name>
</gene>
<evidence type="ECO:0000259" key="2">
    <source>
        <dbReference type="PROSITE" id="PS50851"/>
    </source>
</evidence>
<keyword evidence="4" id="KW-1185">Reference proteome</keyword>
<dbReference type="GO" id="GO:0007165">
    <property type="term" value="P:signal transduction"/>
    <property type="evidence" value="ECO:0007669"/>
    <property type="project" value="InterPro"/>
</dbReference>
<proteinExistence type="predicted"/>
<evidence type="ECO:0000313" key="4">
    <source>
        <dbReference type="Proteomes" id="UP000197468"/>
    </source>
</evidence>
<protein>
    <recommendedName>
        <fullName evidence="2">CheW-like domain-containing protein</fullName>
    </recommendedName>
</protein>
<reference evidence="3 4" key="1">
    <citation type="journal article" date="2008" name="Int. J. Syst. Evol. Microbiol.">
        <title>Description of Roseateles aquatilis sp. nov. and Roseateles terrae sp. nov., in the class Betaproteobacteria, and emended description of the genus Roseateles.</title>
        <authorList>
            <person name="Gomila M."/>
            <person name="Bowien B."/>
            <person name="Falsen E."/>
            <person name="Moore E.R."/>
            <person name="Lalucat J."/>
        </authorList>
    </citation>
    <scope>NUCLEOTIDE SEQUENCE [LARGE SCALE GENOMIC DNA]</scope>
    <source>
        <strain evidence="3 4">CCUG 48205</strain>
    </source>
</reference>
<accession>A0A246ISB7</accession>
<dbReference type="OrthoDB" id="9814866at2"/>
<dbReference type="InterPro" id="IPR036061">
    <property type="entry name" value="CheW-like_dom_sf"/>
</dbReference>
<dbReference type="SMART" id="SM00260">
    <property type="entry name" value="CheW"/>
    <property type="match status" value="1"/>
</dbReference>
<dbReference type="Gene3D" id="2.40.50.180">
    <property type="entry name" value="CheA-289, Domain 4"/>
    <property type="match status" value="1"/>
</dbReference>
<dbReference type="Proteomes" id="UP000197468">
    <property type="component" value="Unassembled WGS sequence"/>
</dbReference>
<dbReference type="InterPro" id="IPR002545">
    <property type="entry name" value="CheW-lke_dom"/>
</dbReference>
<feature type="region of interest" description="Disordered" evidence="1">
    <location>
        <begin position="373"/>
        <end position="409"/>
    </location>
</feature>
<dbReference type="AlphaFoldDB" id="A0A246ISB7"/>
<dbReference type="RefSeq" id="WP_088388744.1">
    <property type="nucleotide sequence ID" value="NZ_NIOF01000025.1"/>
</dbReference>